<protein>
    <submittedName>
        <fullName evidence="1">Uncharacterized protein</fullName>
    </submittedName>
</protein>
<accession>A0A9P9AI44</accession>
<name>A0A9P9AI44_9HYPO</name>
<organism evidence="1 2">
    <name type="scientific">Thelonectria olida</name>
    <dbReference type="NCBI Taxonomy" id="1576542"/>
    <lineage>
        <taxon>Eukaryota</taxon>
        <taxon>Fungi</taxon>
        <taxon>Dikarya</taxon>
        <taxon>Ascomycota</taxon>
        <taxon>Pezizomycotina</taxon>
        <taxon>Sordariomycetes</taxon>
        <taxon>Hypocreomycetidae</taxon>
        <taxon>Hypocreales</taxon>
        <taxon>Nectriaceae</taxon>
        <taxon>Thelonectria</taxon>
    </lineage>
</organism>
<comment type="caution">
    <text evidence="1">The sequence shown here is derived from an EMBL/GenBank/DDBJ whole genome shotgun (WGS) entry which is preliminary data.</text>
</comment>
<reference evidence="1 2" key="1">
    <citation type="journal article" date="2021" name="Nat. Commun.">
        <title>Genetic determinants of endophytism in the Arabidopsis root mycobiome.</title>
        <authorList>
            <person name="Mesny F."/>
            <person name="Miyauchi S."/>
            <person name="Thiergart T."/>
            <person name="Pickel B."/>
            <person name="Atanasova L."/>
            <person name="Karlsson M."/>
            <person name="Huettel B."/>
            <person name="Barry K.W."/>
            <person name="Haridas S."/>
            <person name="Chen C."/>
            <person name="Bauer D."/>
            <person name="Andreopoulos W."/>
            <person name="Pangilinan J."/>
            <person name="LaButti K."/>
            <person name="Riley R."/>
            <person name="Lipzen A."/>
            <person name="Clum A."/>
            <person name="Drula E."/>
            <person name="Henrissat B."/>
            <person name="Kohler A."/>
            <person name="Grigoriev I.V."/>
            <person name="Martin F.M."/>
            <person name="Hacquard S."/>
        </authorList>
    </citation>
    <scope>NUCLEOTIDE SEQUENCE [LARGE SCALE GENOMIC DNA]</scope>
    <source>
        <strain evidence="1 2">MPI-CAGE-CH-0241</strain>
    </source>
</reference>
<keyword evidence="2" id="KW-1185">Reference proteome</keyword>
<dbReference type="EMBL" id="JAGPYM010000077">
    <property type="protein sequence ID" value="KAH6869236.1"/>
    <property type="molecule type" value="Genomic_DNA"/>
</dbReference>
<evidence type="ECO:0000313" key="1">
    <source>
        <dbReference type="EMBL" id="KAH6869236.1"/>
    </source>
</evidence>
<dbReference type="OrthoDB" id="3520662at2759"/>
<evidence type="ECO:0000313" key="2">
    <source>
        <dbReference type="Proteomes" id="UP000777438"/>
    </source>
</evidence>
<gene>
    <name evidence="1" type="ORF">B0T10DRAFT_501802</name>
</gene>
<proteinExistence type="predicted"/>
<dbReference type="AlphaFoldDB" id="A0A9P9AI44"/>
<dbReference type="Proteomes" id="UP000777438">
    <property type="component" value="Unassembled WGS sequence"/>
</dbReference>
<sequence length="226" mass="24830">MPQRKLASVDDVVDKLIDTSKVVKNRMKLKPAEETRVDDAFALLAKGRPPPGSKAMANRLLYLDLLQRVESVFGRKGVVLCAVGLGVSAIASVKDRTRVDLPFKMKERETEFVQGDLQKIADAYTLKYSRASNELTTMAWQHKDPAIPLSVTPISTGHGATAAATSQFTGDAYELTWEDARMIANSGEEVGKVYLIDTYAEAANSFVIVPISPELTNHFAMQRTKV</sequence>